<proteinExistence type="inferred from homology"/>
<gene>
    <name evidence="3" type="ORF">CLG96_03270</name>
</gene>
<feature type="transmembrane region" description="Helical" evidence="2">
    <location>
        <begin position="325"/>
        <end position="343"/>
    </location>
</feature>
<feature type="transmembrane region" description="Helical" evidence="2">
    <location>
        <begin position="295"/>
        <end position="313"/>
    </location>
</feature>
<dbReference type="PANTHER" id="PTHR11328">
    <property type="entry name" value="MAJOR FACILITATOR SUPERFAMILY DOMAIN-CONTAINING PROTEIN"/>
    <property type="match status" value="1"/>
</dbReference>
<feature type="transmembrane region" description="Helical" evidence="2">
    <location>
        <begin position="349"/>
        <end position="369"/>
    </location>
</feature>
<feature type="transmembrane region" description="Helical" evidence="2">
    <location>
        <begin position="432"/>
        <end position="455"/>
    </location>
</feature>
<sequence length="479" mass="50621">MAARSVPPTCPAAPAFPSPCLPDRHRRTMRQLWNEGGNRHMRLRVKAAYAAPGIGLAGLSLPLLIYLPTFYTAEMGLPLAAVGAAFLIVRLLDIGFDPLVGAAMDRTGSRFGRFRTWFVAGTPLLLLSVYGLFMPPPGTGLIYLAACLVGTYAGWSICFVAQLGWGCTLSDDYAERNSIFAWWQMAYLLGSLIITMLPLLPHLRSDPSLTVPTMGWFILLAVPLGVLTAICGVSERNSTARRAPPPLRDYLRLVVRPGVTRLLAADLLIAMAVFTNGALFFFYFAAARGIGRPDAAMLLFLTNAGALLGAYGWGRLGSRVEKHRAAAIGFGCYAFLLATLHLLPFSGLLAGGAIMALFGATLSAGPVLIRSMLADVGDQERLLSGADHTGLLAALFSNSNKLGAAIGPAISFLLLSLAGFDPRAAMPTDAALSTLTGLAIWAPAMIGFLCAWLILGHRLTASAHAAIRAKLAGAEAAAG</sequence>
<accession>A0A2T5G1Y3</accession>
<dbReference type="InterPro" id="IPR039672">
    <property type="entry name" value="MFS_2"/>
</dbReference>
<name>A0A2T5G1Y3_9SPHN</name>
<feature type="transmembrane region" description="Helical" evidence="2">
    <location>
        <begin position="141"/>
        <end position="167"/>
    </location>
</feature>
<feature type="transmembrane region" description="Helical" evidence="2">
    <location>
        <begin position="117"/>
        <end position="135"/>
    </location>
</feature>
<keyword evidence="2" id="KW-0472">Membrane</keyword>
<dbReference type="AlphaFoldDB" id="A0A2T5G1Y3"/>
<dbReference type="OrthoDB" id="9764596at2"/>
<dbReference type="SUPFAM" id="SSF103473">
    <property type="entry name" value="MFS general substrate transporter"/>
    <property type="match status" value="1"/>
</dbReference>
<dbReference type="GO" id="GO:0015293">
    <property type="term" value="F:symporter activity"/>
    <property type="evidence" value="ECO:0007669"/>
    <property type="project" value="InterPro"/>
</dbReference>
<keyword evidence="4" id="KW-1185">Reference proteome</keyword>
<comment type="caution">
    <text evidence="3">The sequence shown here is derived from an EMBL/GenBank/DDBJ whole genome shotgun (WGS) entry which is preliminary data.</text>
</comment>
<dbReference type="Proteomes" id="UP000244162">
    <property type="component" value="Unassembled WGS sequence"/>
</dbReference>
<dbReference type="GO" id="GO:0008643">
    <property type="term" value="P:carbohydrate transport"/>
    <property type="evidence" value="ECO:0007669"/>
    <property type="project" value="InterPro"/>
</dbReference>
<feature type="transmembrane region" description="Helical" evidence="2">
    <location>
        <begin position="402"/>
        <end position="420"/>
    </location>
</feature>
<dbReference type="Gene3D" id="1.20.1250.20">
    <property type="entry name" value="MFS general substrate transporter like domains"/>
    <property type="match status" value="2"/>
</dbReference>
<evidence type="ECO:0000256" key="1">
    <source>
        <dbReference type="ARBA" id="ARBA00009617"/>
    </source>
</evidence>
<feature type="transmembrane region" description="Helical" evidence="2">
    <location>
        <begin position="213"/>
        <end position="233"/>
    </location>
</feature>
<evidence type="ECO:0000313" key="3">
    <source>
        <dbReference type="EMBL" id="PTQ13163.1"/>
    </source>
</evidence>
<keyword evidence="2" id="KW-1133">Transmembrane helix</keyword>
<dbReference type="GO" id="GO:0005886">
    <property type="term" value="C:plasma membrane"/>
    <property type="evidence" value="ECO:0007669"/>
    <property type="project" value="TreeGrafter"/>
</dbReference>
<feature type="transmembrane region" description="Helical" evidence="2">
    <location>
        <begin position="179"/>
        <end position="201"/>
    </location>
</feature>
<dbReference type="Pfam" id="PF13347">
    <property type="entry name" value="MFS_2"/>
    <property type="match status" value="1"/>
</dbReference>
<organism evidence="3 4">
    <name type="scientific">Sphingomonas oleivorans</name>
    <dbReference type="NCBI Taxonomy" id="1735121"/>
    <lineage>
        <taxon>Bacteria</taxon>
        <taxon>Pseudomonadati</taxon>
        <taxon>Pseudomonadota</taxon>
        <taxon>Alphaproteobacteria</taxon>
        <taxon>Sphingomonadales</taxon>
        <taxon>Sphingomonadaceae</taxon>
        <taxon>Sphingomonas</taxon>
    </lineage>
</organism>
<keyword evidence="2" id="KW-0812">Transmembrane</keyword>
<evidence type="ECO:0000313" key="4">
    <source>
        <dbReference type="Proteomes" id="UP000244162"/>
    </source>
</evidence>
<comment type="similarity">
    <text evidence="1">Belongs to the sodium:galactoside symporter (TC 2.A.2) family.</text>
</comment>
<feature type="transmembrane region" description="Helical" evidence="2">
    <location>
        <begin position="75"/>
        <end position="96"/>
    </location>
</feature>
<feature type="transmembrane region" description="Helical" evidence="2">
    <location>
        <begin position="47"/>
        <end position="69"/>
    </location>
</feature>
<protein>
    <submittedName>
        <fullName evidence="3">MFS transporter</fullName>
    </submittedName>
</protein>
<dbReference type="InterPro" id="IPR036259">
    <property type="entry name" value="MFS_trans_sf"/>
</dbReference>
<dbReference type="PANTHER" id="PTHR11328:SF24">
    <property type="entry name" value="MAJOR FACILITATOR SUPERFAMILY (MFS) PROFILE DOMAIN-CONTAINING PROTEIN"/>
    <property type="match status" value="1"/>
</dbReference>
<feature type="transmembrane region" description="Helical" evidence="2">
    <location>
        <begin position="262"/>
        <end position="283"/>
    </location>
</feature>
<evidence type="ECO:0000256" key="2">
    <source>
        <dbReference type="SAM" id="Phobius"/>
    </source>
</evidence>
<reference evidence="3 4" key="1">
    <citation type="submission" date="2017-09" db="EMBL/GenBank/DDBJ databases">
        <title>Sphingomonas panjinensis sp.nov., isolated from oil-contaminated soil.</title>
        <authorList>
            <person name="Wang L."/>
            <person name="Chen L."/>
        </authorList>
    </citation>
    <scope>NUCLEOTIDE SEQUENCE [LARGE SCALE GENOMIC DNA]</scope>
    <source>
        <strain evidence="3 4">FW-11</strain>
    </source>
</reference>
<dbReference type="EMBL" id="NWBU01000004">
    <property type="protein sequence ID" value="PTQ13163.1"/>
    <property type="molecule type" value="Genomic_DNA"/>
</dbReference>